<dbReference type="InterPro" id="IPR032675">
    <property type="entry name" value="LRR_dom_sf"/>
</dbReference>
<feature type="transmembrane region" description="Helical" evidence="3">
    <location>
        <begin position="20"/>
        <end position="45"/>
    </location>
</feature>
<dbReference type="Gene3D" id="3.80.10.10">
    <property type="entry name" value="Ribonuclease Inhibitor"/>
    <property type="match status" value="1"/>
</dbReference>
<comment type="caution">
    <text evidence="4">The sequence shown here is derived from an EMBL/GenBank/DDBJ whole genome shotgun (WGS) entry which is preliminary data.</text>
</comment>
<evidence type="ECO:0000256" key="3">
    <source>
        <dbReference type="SAM" id="Phobius"/>
    </source>
</evidence>
<sequence>MTKIPAKFVPGKFSIASWPAWIQMIVACFAGSLFGGYAASTTAISKQEEMLNRQMLVDSMDHFIQLGGEIIRQPGVVTEDGVPAVRRLGFYAIDDREDLQKAIFCGGTLPGVKEIDFAPIGINSVGRGLMDGTVLRVVARNFPELEYLDVSHCRVQDLAAIQNMTKLRTLKIANNPLEYAELQSFRRLKNVSELWLGWPDERLDKDSLYRNPEVTKGMLKALSEMPNLKKLHLYSVRVRESERKMLEGVEIVNVRMK</sequence>
<keyword evidence="3" id="KW-0812">Transmembrane</keyword>
<dbReference type="RefSeq" id="WP_283435261.1">
    <property type="nucleotide sequence ID" value="NZ_FXUG01000021.1"/>
</dbReference>
<proteinExistence type="predicted"/>
<keyword evidence="5" id="KW-1185">Reference proteome</keyword>
<gene>
    <name evidence="4" type="ORF">SAMN06265222_12192</name>
</gene>
<protein>
    <recommendedName>
        <fullName evidence="6">Leucine Rich repeats (2 copies)</fullName>
    </recommendedName>
</protein>
<keyword evidence="3" id="KW-1133">Transmembrane helix</keyword>
<dbReference type="SUPFAM" id="SSF52047">
    <property type="entry name" value="RNI-like"/>
    <property type="match status" value="1"/>
</dbReference>
<keyword evidence="1" id="KW-0433">Leucine-rich repeat</keyword>
<dbReference type="Pfam" id="PF12799">
    <property type="entry name" value="LRR_4"/>
    <property type="match status" value="1"/>
</dbReference>
<dbReference type="PROSITE" id="PS51257">
    <property type="entry name" value="PROKAR_LIPOPROTEIN"/>
    <property type="match status" value="1"/>
</dbReference>
<dbReference type="Proteomes" id="UP001158067">
    <property type="component" value="Unassembled WGS sequence"/>
</dbReference>
<evidence type="ECO:0000256" key="1">
    <source>
        <dbReference type="ARBA" id="ARBA00022614"/>
    </source>
</evidence>
<evidence type="ECO:0000256" key="2">
    <source>
        <dbReference type="ARBA" id="ARBA00022737"/>
    </source>
</evidence>
<evidence type="ECO:0000313" key="4">
    <source>
        <dbReference type="EMBL" id="SMP76633.1"/>
    </source>
</evidence>
<evidence type="ECO:0000313" key="5">
    <source>
        <dbReference type="Proteomes" id="UP001158067"/>
    </source>
</evidence>
<organism evidence="4 5">
    <name type="scientific">Neorhodopirellula lusitana</name>
    <dbReference type="NCBI Taxonomy" id="445327"/>
    <lineage>
        <taxon>Bacteria</taxon>
        <taxon>Pseudomonadati</taxon>
        <taxon>Planctomycetota</taxon>
        <taxon>Planctomycetia</taxon>
        <taxon>Pirellulales</taxon>
        <taxon>Pirellulaceae</taxon>
        <taxon>Neorhodopirellula</taxon>
    </lineage>
</organism>
<keyword evidence="2" id="KW-0677">Repeat</keyword>
<reference evidence="4 5" key="1">
    <citation type="submission" date="2017-05" db="EMBL/GenBank/DDBJ databases">
        <authorList>
            <person name="Varghese N."/>
            <person name="Submissions S."/>
        </authorList>
    </citation>
    <scope>NUCLEOTIDE SEQUENCE [LARGE SCALE GENOMIC DNA]</scope>
    <source>
        <strain evidence="4 5">DSM 25457</strain>
    </source>
</reference>
<name>A0ABY1QPN6_9BACT</name>
<dbReference type="InterPro" id="IPR025875">
    <property type="entry name" value="Leu-rich_rpt_4"/>
</dbReference>
<accession>A0ABY1QPN6</accession>
<dbReference type="EMBL" id="FXUG01000021">
    <property type="protein sequence ID" value="SMP76633.1"/>
    <property type="molecule type" value="Genomic_DNA"/>
</dbReference>
<keyword evidence="3" id="KW-0472">Membrane</keyword>
<evidence type="ECO:0008006" key="6">
    <source>
        <dbReference type="Google" id="ProtNLM"/>
    </source>
</evidence>